<feature type="transmembrane region" description="Helical" evidence="1">
    <location>
        <begin position="54"/>
        <end position="74"/>
    </location>
</feature>
<feature type="transmembrane region" description="Helical" evidence="1">
    <location>
        <begin position="26"/>
        <end position="48"/>
    </location>
</feature>
<dbReference type="Proteomes" id="UP000676456">
    <property type="component" value="Unassembled WGS sequence"/>
</dbReference>
<keyword evidence="3" id="KW-1185">Reference proteome</keyword>
<organism evidence="2 3">
    <name type="scientific">Lederbergia citrea</name>
    <dbReference type="NCBI Taxonomy" id="2833581"/>
    <lineage>
        <taxon>Bacteria</taxon>
        <taxon>Bacillati</taxon>
        <taxon>Bacillota</taxon>
        <taxon>Bacilli</taxon>
        <taxon>Bacillales</taxon>
        <taxon>Bacillaceae</taxon>
        <taxon>Lederbergia</taxon>
    </lineage>
</organism>
<accession>A0A942UVW8</accession>
<dbReference type="AlphaFoldDB" id="A0A942UVW8"/>
<reference evidence="2 3" key="1">
    <citation type="submission" date="2021-05" db="EMBL/GenBank/DDBJ databases">
        <title>Novel Bacillus species.</title>
        <authorList>
            <person name="Liu G."/>
        </authorList>
    </citation>
    <scope>NUCLEOTIDE SEQUENCE [LARGE SCALE GENOMIC DNA]</scope>
    <source>
        <strain evidence="2 3">FJAT-49682</strain>
    </source>
</reference>
<evidence type="ECO:0000313" key="2">
    <source>
        <dbReference type="EMBL" id="MBS4224869.1"/>
    </source>
</evidence>
<sequence length="130" mass="14268">MYVDICIALGCYFYFLRMKKKIGLQLGMNISMVMGGMAGLLSGILLILQFPFHFTLITVISTIIGGITGGLFGLLFNYQIFVMGATNAIVIGLMSPMIGTVLEMPSVYVWFIQAVFILSLLTIIIAIKRS</sequence>
<evidence type="ECO:0000256" key="1">
    <source>
        <dbReference type="SAM" id="Phobius"/>
    </source>
</evidence>
<comment type="caution">
    <text evidence="2">The sequence shown here is derived from an EMBL/GenBank/DDBJ whole genome shotgun (WGS) entry which is preliminary data.</text>
</comment>
<gene>
    <name evidence="2" type="ORF">KHA91_19415</name>
</gene>
<dbReference type="EMBL" id="JAGYPN010000005">
    <property type="protein sequence ID" value="MBS4224869.1"/>
    <property type="molecule type" value="Genomic_DNA"/>
</dbReference>
<proteinExistence type="predicted"/>
<feature type="transmembrane region" description="Helical" evidence="1">
    <location>
        <begin position="108"/>
        <end position="127"/>
    </location>
</feature>
<protein>
    <submittedName>
        <fullName evidence="2">Uncharacterized protein</fullName>
    </submittedName>
</protein>
<evidence type="ECO:0000313" key="3">
    <source>
        <dbReference type="Proteomes" id="UP000676456"/>
    </source>
</evidence>
<keyword evidence="1" id="KW-1133">Transmembrane helix</keyword>
<keyword evidence="1" id="KW-0472">Membrane</keyword>
<name>A0A942UVW8_9BACI</name>
<feature type="transmembrane region" description="Helical" evidence="1">
    <location>
        <begin position="81"/>
        <end position="102"/>
    </location>
</feature>
<keyword evidence="1" id="KW-0812">Transmembrane</keyword>